<name>A0A094YN69_9PROT</name>
<feature type="transmembrane region" description="Helical" evidence="1">
    <location>
        <begin position="137"/>
        <end position="158"/>
    </location>
</feature>
<feature type="transmembrane region" description="Helical" evidence="1">
    <location>
        <begin position="304"/>
        <end position="320"/>
    </location>
</feature>
<feature type="transmembrane region" description="Helical" evidence="1">
    <location>
        <begin position="106"/>
        <end position="131"/>
    </location>
</feature>
<comment type="caution">
    <text evidence="2">The sequence shown here is derived from an EMBL/GenBank/DDBJ whole genome shotgun (WGS) entry which is preliminary data.</text>
</comment>
<dbReference type="SUPFAM" id="SSF103473">
    <property type="entry name" value="MFS general substrate transporter"/>
    <property type="match status" value="1"/>
</dbReference>
<feature type="transmembrane region" description="Helical" evidence="1">
    <location>
        <begin position="273"/>
        <end position="292"/>
    </location>
</feature>
<gene>
    <name evidence="2" type="ORF">AtDm6_2007</name>
</gene>
<feature type="transmembrane region" description="Helical" evidence="1">
    <location>
        <begin position="243"/>
        <end position="261"/>
    </location>
</feature>
<proteinExistence type="predicted"/>
<dbReference type="Gene3D" id="1.20.1250.20">
    <property type="entry name" value="MFS general substrate transporter like domains"/>
    <property type="match status" value="1"/>
</dbReference>
<organism evidence="2 3">
    <name type="scientific">Acetobacter tropicalis</name>
    <dbReference type="NCBI Taxonomy" id="104102"/>
    <lineage>
        <taxon>Bacteria</taxon>
        <taxon>Pseudomonadati</taxon>
        <taxon>Pseudomonadota</taxon>
        <taxon>Alphaproteobacteria</taxon>
        <taxon>Acetobacterales</taxon>
        <taxon>Acetobacteraceae</taxon>
        <taxon>Acetobacter</taxon>
    </lineage>
</organism>
<feature type="transmembrane region" description="Helical" evidence="1">
    <location>
        <begin position="20"/>
        <end position="46"/>
    </location>
</feature>
<keyword evidence="1" id="KW-0812">Transmembrane</keyword>
<keyword evidence="1" id="KW-1133">Transmembrane helix</keyword>
<dbReference type="RefSeq" id="WP_035380386.1">
    <property type="nucleotide sequence ID" value="NZ_JACAOJ010000009.1"/>
</dbReference>
<feature type="transmembrane region" description="Helical" evidence="1">
    <location>
        <begin position="326"/>
        <end position="347"/>
    </location>
</feature>
<dbReference type="EMBL" id="JOKM01000072">
    <property type="protein sequence ID" value="KGB22772.1"/>
    <property type="molecule type" value="Genomic_DNA"/>
</dbReference>
<dbReference type="PATRIC" id="fig|104102.7.peg.1983"/>
<feature type="transmembrane region" description="Helical" evidence="1">
    <location>
        <begin position="53"/>
        <end position="74"/>
    </location>
</feature>
<dbReference type="GeneID" id="89477354"/>
<keyword evidence="1" id="KW-0472">Membrane</keyword>
<evidence type="ECO:0000313" key="3">
    <source>
        <dbReference type="Proteomes" id="UP000029448"/>
    </source>
</evidence>
<feature type="transmembrane region" description="Helical" evidence="1">
    <location>
        <begin position="80"/>
        <end position="99"/>
    </location>
</feature>
<feature type="transmembrane region" description="Helical" evidence="1">
    <location>
        <begin position="211"/>
        <end position="231"/>
    </location>
</feature>
<dbReference type="Proteomes" id="UP000029448">
    <property type="component" value="Unassembled WGS sequence"/>
</dbReference>
<dbReference type="STRING" id="104102.AtDm6_2007"/>
<dbReference type="InterPro" id="IPR036259">
    <property type="entry name" value="MFS_trans_sf"/>
</dbReference>
<accession>A0A094YN69</accession>
<reference evidence="2 3" key="1">
    <citation type="submission" date="2014-06" db="EMBL/GenBank/DDBJ databases">
        <title>Functional and comparative genomic analyses of the Drosophila gut microbiota identify candidate symbiosis factors.</title>
        <authorList>
            <person name="Newell P.D."/>
            <person name="Chaston J.M."/>
            <person name="Douglas A.E."/>
        </authorList>
    </citation>
    <scope>NUCLEOTIDE SEQUENCE [LARGE SCALE GENOMIC DNA]</scope>
    <source>
        <strain evidence="2 3">DmCS_006</strain>
    </source>
</reference>
<evidence type="ECO:0000256" key="1">
    <source>
        <dbReference type="SAM" id="Phobius"/>
    </source>
</evidence>
<dbReference type="AlphaFoldDB" id="A0A094YN69"/>
<protein>
    <submittedName>
        <fullName evidence="2">Permease of the major facilitator superfamily</fullName>
    </submittedName>
</protein>
<feature type="transmembrane region" description="Helical" evidence="1">
    <location>
        <begin position="179"/>
        <end position="199"/>
    </location>
</feature>
<evidence type="ECO:0000313" key="2">
    <source>
        <dbReference type="EMBL" id="KGB22772.1"/>
    </source>
</evidence>
<keyword evidence="3" id="KW-1185">Reference proteome</keyword>
<sequence>MNSLGPFAVGELVKSHQVSVVQAGVWSCVEMLSYAVAMTGIASYAARVRLRSLALMAAGAVIVAQASSAVMHVFWGLLGLRVLSGLGLGALNAVVNIGASRLGSPVFVLSFVMVVQTIVFSASSLFLPYIGTAAGQAGIFLTLACIVLVLAPLMLLLPDTHGKTPTVAHSRAQMSGKEAAALLAVLCYTGGSLAVWPFTERIAASIGLVPAAFGTLSAFANILGLGVCLASVRLSRTASSMRFLAPTIVITGLICILQAWPPSKTLFCAAFSLNYALWFFIYPSLVGLTCLVDPSGRLAARSGGAWMLSQAGTTLLAGFAGTAGHYAWIGVLSFLLCLVSSVGTSFVKPFGKDGE</sequence>